<comment type="caution">
    <text evidence="3">The sequence shown here is derived from an EMBL/GenBank/DDBJ whole genome shotgun (WGS) entry which is preliminary data.</text>
</comment>
<evidence type="ECO:0000256" key="2">
    <source>
        <dbReference type="ARBA" id="ARBA00023235"/>
    </source>
</evidence>
<dbReference type="Proteomes" id="UP001597391">
    <property type="component" value="Unassembled WGS sequence"/>
</dbReference>
<name>A0ABW5XEP0_9MICO</name>
<protein>
    <submittedName>
        <fullName evidence="3">AGE family epimerase/isomerase</fullName>
    </submittedName>
</protein>
<dbReference type="PANTHER" id="PTHR15108">
    <property type="entry name" value="N-ACYLGLUCOSAMINE-2-EPIMERASE"/>
    <property type="match status" value="1"/>
</dbReference>
<evidence type="ECO:0000313" key="3">
    <source>
        <dbReference type="EMBL" id="MFD2839755.1"/>
    </source>
</evidence>
<dbReference type="SUPFAM" id="SSF48208">
    <property type="entry name" value="Six-hairpin glycosidases"/>
    <property type="match status" value="1"/>
</dbReference>
<accession>A0ABW5XEP0</accession>
<evidence type="ECO:0000256" key="1">
    <source>
        <dbReference type="ARBA" id="ARBA00008558"/>
    </source>
</evidence>
<dbReference type="InterPro" id="IPR012341">
    <property type="entry name" value="6hp_glycosidase-like_sf"/>
</dbReference>
<evidence type="ECO:0000313" key="4">
    <source>
        <dbReference type="Proteomes" id="UP001597391"/>
    </source>
</evidence>
<dbReference type="InterPro" id="IPR008928">
    <property type="entry name" value="6-hairpin_glycosidase_sf"/>
</dbReference>
<dbReference type="Pfam" id="PF07221">
    <property type="entry name" value="GlcNAc_2-epim"/>
    <property type="match status" value="1"/>
</dbReference>
<dbReference type="Gene3D" id="1.50.10.10">
    <property type="match status" value="1"/>
</dbReference>
<keyword evidence="4" id="KW-1185">Reference proteome</keyword>
<dbReference type="EMBL" id="JBHUOP010000002">
    <property type="protein sequence ID" value="MFD2839755.1"/>
    <property type="molecule type" value="Genomic_DNA"/>
</dbReference>
<dbReference type="RefSeq" id="WP_377465306.1">
    <property type="nucleotide sequence ID" value="NZ_JBHUOP010000002.1"/>
</dbReference>
<gene>
    <name evidence="3" type="ORF">ACFSYH_04130</name>
</gene>
<organism evidence="3 4">
    <name type="scientific">Populibacterium corticicola</name>
    <dbReference type="NCBI Taxonomy" id="1812826"/>
    <lineage>
        <taxon>Bacteria</taxon>
        <taxon>Bacillati</taxon>
        <taxon>Actinomycetota</taxon>
        <taxon>Actinomycetes</taxon>
        <taxon>Micrococcales</taxon>
        <taxon>Jonesiaceae</taxon>
        <taxon>Populibacterium</taxon>
    </lineage>
</organism>
<comment type="similarity">
    <text evidence="1">Belongs to the N-acylglucosamine 2-epimerase family.</text>
</comment>
<sequence>MNAPASQQPLIASPEHGEWLRSQAVDLLHFAQGCIVPGRGAGWVTNDGGLDLSRGVHTWITCRMAHSYSIGTLLGVPGAREIATDAISALLGPLHDDTHGGWYASIPAVPDSPEGFDNTKAAYAHAFVVLAGTSGVRAGIEGADRLLELALEVLETRFFDAESGLHVDEWNADWSDLSDYRGVNANMHAVEALLAAGDVTGDAKYHERALGIARIVALEWAAKHSWRIPEHFDSDWTPLLEFNADRKDDQFKPYGATVGHGIEWARLLLHLDATFGTGTHPWLVDSARELYARAVTDGWRLSSHRVSGFVYTTDWSGEPVVETRMHWVAAEALASAAALFTATGDTIYAEDYERWLEHVQQYFMDSELGSWHHELDSANQPAAEVWPGKPDIYHALGALLVPLVPLSPSLASDLSRSPL</sequence>
<keyword evidence="2" id="KW-0413">Isomerase</keyword>
<dbReference type="InterPro" id="IPR010819">
    <property type="entry name" value="AGE/CE"/>
</dbReference>
<reference evidence="4" key="1">
    <citation type="journal article" date="2019" name="Int. J. Syst. Evol. Microbiol.">
        <title>The Global Catalogue of Microorganisms (GCM) 10K type strain sequencing project: providing services to taxonomists for standard genome sequencing and annotation.</title>
        <authorList>
            <consortium name="The Broad Institute Genomics Platform"/>
            <consortium name="The Broad Institute Genome Sequencing Center for Infectious Disease"/>
            <person name="Wu L."/>
            <person name="Ma J."/>
        </authorList>
    </citation>
    <scope>NUCLEOTIDE SEQUENCE [LARGE SCALE GENOMIC DNA]</scope>
    <source>
        <strain evidence="4">KCTC 33576</strain>
    </source>
</reference>
<proteinExistence type="inferred from homology"/>